<comment type="caution">
    <text evidence="1">The sequence shown here is derived from an EMBL/GenBank/DDBJ whole genome shotgun (WGS) entry which is preliminary data.</text>
</comment>
<gene>
    <name evidence="1" type="ORF">ACFQJ6_18170</name>
</gene>
<protein>
    <submittedName>
        <fullName evidence="1">Uncharacterized protein</fullName>
    </submittedName>
</protein>
<evidence type="ECO:0000313" key="1">
    <source>
        <dbReference type="EMBL" id="MFC7081737.1"/>
    </source>
</evidence>
<dbReference type="EMBL" id="JBHSZH010000005">
    <property type="protein sequence ID" value="MFC7081737.1"/>
    <property type="molecule type" value="Genomic_DNA"/>
</dbReference>
<evidence type="ECO:0000313" key="2">
    <source>
        <dbReference type="Proteomes" id="UP001596407"/>
    </source>
</evidence>
<dbReference type="AlphaFoldDB" id="A0ABD5WRC4"/>
<sequence length="153" mass="17006">MSSKALTTPHDDRMPDFEGDAVLLHDGNAETYGDNQFYLRKKASAQFNASFQSAICSVYVSSLPDADLTYPEVTTADYIAGYVRKTLADGEIGIRQLPKQVIWVSSDWTCEDVQPAPLYWLLNVGGQANGYRTVTGDSVDRRAATTKEWVFVR</sequence>
<reference evidence="1 2" key="1">
    <citation type="journal article" date="2019" name="Int. J. Syst. Evol. Microbiol.">
        <title>The Global Catalogue of Microorganisms (GCM) 10K type strain sequencing project: providing services to taxonomists for standard genome sequencing and annotation.</title>
        <authorList>
            <consortium name="The Broad Institute Genomics Platform"/>
            <consortium name="The Broad Institute Genome Sequencing Center for Infectious Disease"/>
            <person name="Wu L."/>
            <person name="Ma J."/>
        </authorList>
    </citation>
    <scope>NUCLEOTIDE SEQUENCE [LARGE SCALE GENOMIC DNA]</scope>
    <source>
        <strain evidence="1 2">DT72</strain>
    </source>
</reference>
<organism evidence="1 2">
    <name type="scientific">Halorussus caseinilyticus</name>
    <dbReference type="NCBI Taxonomy" id="3034025"/>
    <lineage>
        <taxon>Archaea</taxon>
        <taxon>Methanobacteriati</taxon>
        <taxon>Methanobacteriota</taxon>
        <taxon>Stenosarchaea group</taxon>
        <taxon>Halobacteria</taxon>
        <taxon>Halobacteriales</taxon>
        <taxon>Haladaptataceae</taxon>
        <taxon>Halorussus</taxon>
    </lineage>
</organism>
<name>A0ABD5WRC4_9EURY</name>
<dbReference type="RefSeq" id="WP_382210140.1">
    <property type="nucleotide sequence ID" value="NZ_JBHSZH010000005.1"/>
</dbReference>
<proteinExistence type="predicted"/>
<keyword evidence="2" id="KW-1185">Reference proteome</keyword>
<dbReference type="Proteomes" id="UP001596407">
    <property type="component" value="Unassembled WGS sequence"/>
</dbReference>
<accession>A0ABD5WRC4</accession>